<feature type="compositionally biased region" description="Pro residues" evidence="1">
    <location>
        <begin position="1"/>
        <end position="14"/>
    </location>
</feature>
<name>A0A453AK36_AEGTS</name>
<reference evidence="2" key="3">
    <citation type="journal article" date="2017" name="Nature">
        <title>Genome sequence of the progenitor of the wheat D genome Aegilops tauschii.</title>
        <authorList>
            <person name="Luo M.C."/>
            <person name="Gu Y.Q."/>
            <person name="Puiu D."/>
            <person name="Wang H."/>
            <person name="Twardziok S.O."/>
            <person name="Deal K.R."/>
            <person name="Huo N."/>
            <person name="Zhu T."/>
            <person name="Wang L."/>
            <person name="Wang Y."/>
            <person name="McGuire P.E."/>
            <person name="Liu S."/>
            <person name="Long H."/>
            <person name="Ramasamy R.K."/>
            <person name="Rodriguez J.C."/>
            <person name="Van S.L."/>
            <person name="Yuan L."/>
            <person name="Wang Z."/>
            <person name="Xia Z."/>
            <person name="Xiao L."/>
            <person name="Anderson O.D."/>
            <person name="Ouyang S."/>
            <person name="Liang Y."/>
            <person name="Zimin A.V."/>
            <person name="Pertea G."/>
            <person name="Qi P."/>
            <person name="Bennetzen J.L."/>
            <person name="Dai X."/>
            <person name="Dawson M.W."/>
            <person name="Muller H.G."/>
            <person name="Kugler K."/>
            <person name="Rivarola-Duarte L."/>
            <person name="Spannagl M."/>
            <person name="Mayer K.F.X."/>
            <person name="Lu F.H."/>
            <person name="Bevan M.W."/>
            <person name="Leroy P."/>
            <person name="Li P."/>
            <person name="You F.M."/>
            <person name="Sun Q."/>
            <person name="Liu Z."/>
            <person name="Lyons E."/>
            <person name="Wicker T."/>
            <person name="Salzberg S.L."/>
            <person name="Devos K.M."/>
            <person name="Dvorak J."/>
        </authorList>
    </citation>
    <scope>NUCLEOTIDE SEQUENCE [LARGE SCALE GENOMIC DNA]</scope>
    <source>
        <strain evidence="2">cv. AL8/78</strain>
    </source>
</reference>
<reference evidence="2" key="4">
    <citation type="submission" date="2019-03" db="UniProtKB">
        <authorList>
            <consortium name="EnsemblPlants"/>
        </authorList>
    </citation>
    <scope>IDENTIFICATION</scope>
</reference>
<dbReference type="STRING" id="200361.A0A453AK36"/>
<keyword evidence="3" id="KW-1185">Reference proteome</keyword>
<reference evidence="2" key="5">
    <citation type="journal article" date="2021" name="G3 (Bethesda)">
        <title>Aegilops tauschii genome assembly Aet v5.0 features greater sequence contiguity and improved annotation.</title>
        <authorList>
            <person name="Wang L."/>
            <person name="Zhu T."/>
            <person name="Rodriguez J.C."/>
            <person name="Deal K.R."/>
            <person name="Dubcovsky J."/>
            <person name="McGuire P.E."/>
            <person name="Lux T."/>
            <person name="Spannagl M."/>
            <person name="Mayer K.F.X."/>
            <person name="Baldrich P."/>
            <person name="Meyers B.C."/>
            <person name="Huo N."/>
            <person name="Gu Y.Q."/>
            <person name="Zhou H."/>
            <person name="Devos K.M."/>
            <person name="Bennetzen J.L."/>
            <person name="Unver T."/>
            <person name="Budak H."/>
            <person name="Gulick P.J."/>
            <person name="Galiba G."/>
            <person name="Kalapos B."/>
            <person name="Nelson D.R."/>
            <person name="Li P."/>
            <person name="You F.M."/>
            <person name="Luo M.C."/>
            <person name="Dvorak J."/>
        </authorList>
    </citation>
    <scope>NUCLEOTIDE SEQUENCE [LARGE SCALE GENOMIC DNA]</scope>
    <source>
        <strain evidence="2">cv. AL8/78</strain>
    </source>
</reference>
<dbReference type="Gramene" id="AET2Gv20165000.1">
    <property type="protein sequence ID" value="AET2Gv20165000.1"/>
    <property type="gene ID" value="AET2Gv20165000"/>
</dbReference>
<evidence type="ECO:0000256" key="1">
    <source>
        <dbReference type="SAM" id="MobiDB-lite"/>
    </source>
</evidence>
<protein>
    <submittedName>
        <fullName evidence="2">Uncharacterized protein</fullName>
    </submittedName>
</protein>
<reference evidence="3" key="1">
    <citation type="journal article" date="2014" name="Science">
        <title>Ancient hybridizations among the ancestral genomes of bread wheat.</title>
        <authorList>
            <consortium name="International Wheat Genome Sequencing Consortium,"/>
            <person name="Marcussen T."/>
            <person name="Sandve S.R."/>
            <person name="Heier L."/>
            <person name="Spannagl M."/>
            <person name="Pfeifer M."/>
            <person name="Jakobsen K.S."/>
            <person name="Wulff B.B."/>
            <person name="Steuernagel B."/>
            <person name="Mayer K.F."/>
            <person name="Olsen O.A."/>
        </authorList>
    </citation>
    <scope>NUCLEOTIDE SEQUENCE [LARGE SCALE GENOMIC DNA]</scope>
    <source>
        <strain evidence="3">cv. AL8/78</strain>
    </source>
</reference>
<proteinExistence type="predicted"/>
<evidence type="ECO:0000313" key="3">
    <source>
        <dbReference type="Proteomes" id="UP000015105"/>
    </source>
</evidence>
<reference evidence="3" key="2">
    <citation type="journal article" date="2017" name="Nat. Plants">
        <title>The Aegilops tauschii genome reveals multiple impacts of transposons.</title>
        <authorList>
            <person name="Zhao G."/>
            <person name="Zou C."/>
            <person name="Li K."/>
            <person name="Wang K."/>
            <person name="Li T."/>
            <person name="Gao L."/>
            <person name="Zhang X."/>
            <person name="Wang H."/>
            <person name="Yang Z."/>
            <person name="Liu X."/>
            <person name="Jiang W."/>
            <person name="Mao L."/>
            <person name="Kong X."/>
            <person name="Jiao Y."/>
            <person name="Jia J."/>
        </authorList>
    </citation>
    <scope>NUCLEOTIDE SEQUENCE [LARGE SCALE GENOMIC DNA]</scope>
    <source>
        <strain evidence="3">cv. AL8/78</strain>
    </source>
</reference>
<dbReference type="PANTHER" id="PTHR35689">
    <property type="entry name" value="EARLY ENDOSOME ANTIGEN"/>
    <property type="match status" value="1"/>
</dbReference>
<dbReference type="EnsemblPlants" id="AET2Gv20165000.1">
    <property type="protein sequence ID" value="AET2Gv20165000.1"/>
    <property type="gene ID" value="AET2Gv20165000"/>
</dbReference>
<dbReference type="Proteomes" id="UP000015105">
    <property type="component" value="Chromosome 2D"/>
</dbReference>
<accession>A0A453AK36</accession>
<dbReference type="AlphaFoldDB" id="A0A453AK36"/>
<organism evidence="2 3">
    <name type="scientific">Aegilops tauschii subsp. strangulata</name>
    <name type="common">Goatgrass</name>
    <dbReference type="NCBI Taxonomy" id="200361"/>
    <lineage>
        <taxon>Eukaryota</taxon>
        <taxon>Viridiplantae</taxon>
        <taxon>Streptophyta</taxon>
        <taxon>Embryophyta</taxon>
        <taxon>Tracheophyta</taxon>
        <taxon>Spermatophyta</taxon>
        <taxon>Magnoliopsida</taxon>
        <taxon>Liliopsida</taxon>
        <taxon>Poales</taxon>
        <taxon>Poaceae</taxon>
        <taxon>BOP clade</taxon>
        <taxon>Pooideae</taxon>
        <taxon>Triticodae</taxon>
        <taxon>Triticeae</taxon>
        <taxon>Triticinae</taxon>
        <taxon>Aegilops</taxon>
    </lineage>
</organism>
<evidence type="ECO:0000313" key="2">
    <source>
        <dbReference type="EnsemblPlants" id="AET2Gv20165000.1"/>
    </source>
</evidence>
<dbReference type="PANTHER" id="PTHR35689:SF1">
    <property type="entry name" value="EARLY ENDOSOME ANTIGEN"/>
    <property type="match status" value="1"/>
</dbReference>
<sequence length="105" mass="11985">PSSLSPPFPIPSLPPLDRGSVGQLTEQVQALQRDKEILKTNLNKAEEEVKLLFEENRALDEANKRLLCLLEKEQKHRSERKHSASNSTKGICWFINLKPIIPWNS</sequence>
<feature type="region of interest" description="Disordered" evidence="1">
    <location>
        <begin position="1"/>
        <end position="22"/>
    </location>
</feature>